<evidence type="ECO:0000256" key="7">
    <source>
        <dbReference type="ARBA" id="ARBA00022989"/>
    </source>
</evidence>
<proteinExistence type="inferred from homology"/>
<sequence>MVEFAPWSVPWERRLQTLSVLQWVFSFLALAQTCVIVFIGLLFTRFWFLSVLYATWWYLDREKPWQGGRRVEFLRRSVVWRYMKDYFPVSPELARPPMASEQQAYC</sequence>
<evidence type="ECO:0000313" key="13">
    <source>
        <dbReference type="Proteomes" id="UP000558488"/>
    </source>
</evidence>
<evidence type="ECO:0000256" key="5">
    <source>
        <dbReference type="ARBA" id="ARBA00022692"/>
    </source>
</evidence>
<organism evidence="12 13">
    <name type="scientific">Pipistrellus kuhlii</name>
    <name type="common">Kuhl's pipistrelle</name>
    <dbReference type="NCBI Taxonomy" id="59472"/>
    <lineage>
        <taxon>Eukaryota</taxon>
        <taxon>Metazoa</taxon>
        <taxon>Chordata</taxon>
        <taxon>Craniata</taxon>
        <taxon>Vertebrata</taxon>
        <taxon>Euteleostomi</taxon>
        <taxon>Mammalia</taxon>
        <taxon>Eutheria</taxon>
        <taxon>Laurasiatheria</taxon>
        <taxon>Chiroptera</taxon>
        <taxon>Yangochiroptera</taxon>
        <taxon>Vespertilionidae</taxon>
        <taxon>Pipistrellus</taxon>
    </lineage>
</organism>
<evidence type="ECO:0000256" key="4">
    <source>
        <dbReference type="ARBA" id="ARBA00022679"/>
    </source>
</evidence>
<dbReference type="Pfam" id="PF03982">
    <property type="entry name" value="DAGAT"/>
    <property type="match status" value="1"/>
</dbReference>
<keyword evidence="7 11" id="KW-1133">Transmembrane helix</keyword>
<dbReference type="GO" id="GO:0019432">
    <property type="term" value="P:triglyceride biosynthetic process"/>
    <property type="evidence" value="ECO:0007669"/>
    <property type="project" value="TreeGrafter"/>
</dbReference>
<evidence type="ECO:0000256" key="10">
    <source>
        <dbReference type="ARBA" id="ARBA00023315"/>
    </source>
</evidence>
<keyword evidence="6" id="KW-0256">Endoplasmic reticulum</keyword>
<evidence type="ECO:0000256" key="3">
    <source>
        <dbReference type="ARBA" id="ARBA00022516"/>
    </source>
</evidence>
<gene>
    <name evidence="12" type="ORF">mPipKuh1_011661</name>
</gene>
<keyword evidence="8" id="KW-0443">Lipid metabolism</keyword>
<comment type="caution">
    <text evidence="12">The sequence shown here is derived from an EMBL/GenBank/DDBJ whole genome shotgun (WGS) entry which is preliminary data.</text>
</comment>
<dbReference type="GO" id="GO:0003846">
    <property type="term" value="F:2-acylglycerol O-acyltransferase activity"/>
    <property type="evidence" value="ECO:0007669"/>
    <property type="project" value="TreeGrafter"/>
</dbReference>
<keyword evidence="9 11" id="KW-0472">Membrane</keyword>
<accession>A0A7J7X1A4</accession>
<dbReference type="PANTHER" id="PTHR12317">
    <property type="entry name" value="DIACYLGLYCEROL O-ACYLTRANSFERASE"/>
    <property type="match status" value="1"/>
</dbReference>
<evidence type="ECO:0000256" key="6">
    <source>
        <dbReference type="ARBA" id="ARBA00022824"/>
    </source>
</evidence>
<protein>
    <submittedName>
        <fullName evidence="12">Monoacylglycerol O-acyltransferase 2</fullName>
    </submittedName>
</protein>
<comment type="similarity">
    <text evidence="2">Belongs to the diacylglycerol acyltransferase family.</text>
</comment>
<dbReference type="EMBL" id="JACAGB010000009">
    <property type="protein sequence ID" value="KAF6343170.1"/>
    <property type="molecule type" value="Genomic_DNA"/>
</dbReference>
<dbReference type="AlphaFoldDB" id="A0A7J7X1A4"/>
<dbReference type="InterPro" id="IPR007130">
    <property type="entry name" value="DAGAT"/>
</dbReference>
<feature type="transmembrane region" description="Helical" evidence="11">
    <location>
        <begin position="20"/>
        <end position="43"/>
    </location>
</feature>
<dbReference type="GO" id="GO:0006651">
    <property type="term" value="P:diacylglycerol biosynthetic process"/>
    <property type="evidence" value="ECO:0007669"/>
    <property type="project" value="TreeGrafter"/>
</dbReference>
<reference evidence="12 13" key="1">
    <citation type="journal article" date="2020" name="Nature">
        <title>Six reference-quality genomes reveal evolution of bat adaptations.</title>
        <authorList>
            <person name="Jebb D."/>
            <person name="Huang Z."/>
            <person name="Pippel M."/>
            <person name="Hughes G.M."/>
            <person name="Lavrichenko K."/>
            <person name="Devanna P."/>
            <person name="Winkler S."/>
            <person name="Jermiin L.S."/>
            <person name="Skirmuntt E.C."/>
            <person name="Katzourakis A."/>
            <person name="Burkitt-Gray L."/>
            <person name="Ray D.A."/>
            <person name="Sullivan K.A.M."/>
            <person name="Roscito J.G."/>
            <person name="Kirilenko B.M."/>
            <person name="Davalos L.M."/>
            <person name="Corthals A.P."/>
            <person name="Power M.L."/>
            <person name="Jones G."/>
            <person name="Ransome R.D."/>
            <person name="Dechmann D.K.N."/>
            <person name="Locatelli A.G."/>
            <person name="Puechmaille S.J."/>
            <person name="Fedrigo O."/>
            <person name="Jarvis E.D."/>
            <person name="Hiller M."/>
            <person name="Vernes S.C."/>
            <person name="Myers E.W."/>
            <person name="Teeling E.C."/>
        </authorList>
    </citation>
    <scope>NUCLEOTIDE SEQUENCE [LARGE SCALE GENOMIC DNA]</scope>
    <source>
        <strain evidence="12">MPipKuh1</strain>
        <tissue evidence="12">Flight muscle</tissue>
    </source>
</reference>
<keyword evidence="10 12" id="KW-0012">Acyltransferase</keyword>
<evidence type="ECO:0000256" key="9">
    <source>
        <dbReference type="ARBA" id="ARBA00023136"/>
    </source>
</evidence>
<evidence type="ECO:0000256" key="8">
    <source>
        <dbReference type="ARBA" id="ARBA00023098"/>
    </source>
</evidence>
<dbReference type="GO" id="GO:0005789">
    <property type="term" value="C:endoplasmic reticulum membrane"/>
    <property type="evidence" value="ECO:0007669"/>
    <property type="project" value="UniProtKB-SubCell"/>
</dbReference>
<name>A0A7J7X1A4_PIPKU</name>
<keyword evidence="5 11" id="KW-0812">Transmembrane</keyword>
<comment type="subcellular location">
    <subcellularLocation>
        <location evidence="1">Endoplasmic reticulum membrane</location>
        <topology evidence="1">Multi-pass membrane protein</topology>
    </subcellularLocation>
</comment>
<keyword evidence="4 12" id="KW-0808">Transferase</keyword>
<dbReference type="GO" id="GO:0004144">
    <property type="term" value="F:diacylglycerol O-acyltransferase activity"/>
    <property type="evidence" value="ECO:0007669"/>
    <property type="project" value="TreeGrafter"/>
</dbReference>
<evidence type="ECO:0000256" key="11">
    <source>
        <dbReference type="SAM" id="Phobius"/>
    </source>
</evidence>
<evidence type="ECO:0000256" key="1">
    <source>
        <dbReference type="ARBA" id="ARBA00004477"/>
    </source>
</evidence>
<dbReference type="Proteomes" id="UP000558488">
    <property type="component" value="Unassembled WGS sequence"/>
</dbReference>
<evidence type="ECO:0000256" key="2">
    <source>
        <dbReference type="ARBA" id="ARBA00005420"/>
    </source>
</evidence>
<keyword evidence="13" id="KW-1185">Reference proteome</keyword>
<evidence type="ECO:0000313" key="12">
    <source>
        <dbReference type="EMBL" id="KAF6343170.1"/>
    </source>
</evidence>
<dbReference type="PANTHER" id="PTHR12317:SF74">
    <property type="entry name" value="2-ACYLGLYCEROL O-ACYLTRANSFERASE 2"/>
    <property type="match status" value="1"/>
</dbReference>
<keyword evidence="3" id="KW-0444">Lipid biosynthesis</keyword>